<comment type="caution">
    <text evidence="10">The sequence shown here is derived from an EMBL/GenBank/DDBJ whole genome shotgun (WGS) entry which is preliminary data.</text>
</comment>
<keyword evidence="11" id="KW-1185">Reference proteome</keyword>
<dbReference type="CDD" id="cd08232">
    <property type="entry name" value="idonate-5-DH"/>
    <property type="match status" value="1"/>
</dbReference>
<dbReference type="Gene3D" id="3.90.180.10">
    <property type="entry name" value="Medium-chain alcohol dehydrogenases, catalytic domain"/>
    <property type="match status" value="2"/>
</dbReference>
<evidence type="ECO:0000256" key="7">
    <source>
        <dbReference type="SAM" id="MobiDB-lite"/>
    </source>
</evidence>
<evidence type="ECO:0000313" key="10">
    <source>
        <dbReference type="EMBL" id="GAA1172048.1"/>
    </source>
</evidence>
<keyword evidence="3 6" id="KW-0479">Metal-binding</keyword>
<evidence type="ECO:0000256" key="3">
    <source>
        <dbReference type="ARBA" id="ARBA00022723"/>
    </source>
</evidence>
<dbReference type="Pfam" id="PF08240">
    <property type="entry name" value="ADH_N"/>
    <property type="match status" value="1"/>
</dbReference>
<evidence type="ECO:0000313" key="11">
    <source>
        <dbReference type="Proteomes" id="UP001501371"/>
    </source>
</evidence>
<dbReference type="Proteomes" id="UP001501371">
    <property type="component" value="Unassembled WGS sequence"/>
</dbReference>
<dbReference type="InterPro" id="IPR013154">
    <property type="entry name" value="ADH-like_N"/>
</dbReference>
<dbReference type="PANTHER" id="PTHR43161:SF9">
    <property type="entry name" value="SORBITOL DEHYDROGENASE"/>
    <property type="match status" value="1"/>
</dbReference>
<evidence type="ECO:0000256" key="4">
    <source>
        <dbReference type="ARBA" id="ARBA00022833"/>
    </source>
</evidence>
<dbReference type="EMBL" id="BAAAKV010000026">
    <property type="protein sequence ID" value="GAA1172048.1"/>
    <property type="molecule type" value="Genomic_DNA"/>
</dbReference>
<evidence type="ECO:0000259" key="8">
    <source>
        <dbReference type="Pfam" id="PF00107"/>
    </source>
</evidence>
<comment type="similarity">
    <text evidence="2 6">Belongs to the zinc-containing alcohol dehydrogenase family.</text>
</comment>
<dbReference type="SUPFAM" id="SSF51735">
    <property type="entry name" value="NAD(P)-binding Rossmann-fold domains"/>
    <property type="match status" value="1"/>
</dbReference>
<dbReference type="Pfam" id="PF00107">
    <property type="entry name" value="ADH_zinc_N"/>
    <property type="match status" value="1"/>
</dbReference>
<dbReference type="Gene3D" id="3.40.50.720">
    <property type="entry name" value="NAD(P)-binding Rossmann-like Domain"/>
    <property type="match status" value="1"/>
</dbReference>
<evidence type="ECO:0000256" key="2">
    <source>
        <dbReference type="ARBA" id="ARBA00008072"/>
    </source>
</evidence>
<dbReference type="InterPro" id="IPR011032">
    <property type="entry name" value="GroES-like_sf"/>
</dbReference>
<dbReference type="RefSeq" id="WP_344276288.1">
    <property type="nucleotide sequence ID" value="NZ_BAAAKV010000026.1"/>
</dbReference>
<dbReference type="InterPro" id="IPR013149">
    <property type="entry name" value="ADH-like_C"/>
</dbReference>
<dbReference type="InterPro" id="IPR002328">
    <property type="entry name" value="ADH_Zn_CS"/>
</dbReference>
<evidence type="ECO:0000256" key="5">
    <source>
        <dbReference type="ARBA" id="ARBA00023002"/>
    </source>
</evidence>
<comment type="cofactor">
    <cofactor evidence="1 6">
        <name>Zn(2+)</name>
        <dbReference type="ChEBI" id="CHEBI:29105"/>
    </cofactor>
</comment>
<evidence type="ECO:0000259" key="9">
    <source>
        <dbReference type="Pfam" id="PF08240"/>
    </source>
</evidence>
<reference evidence="10 11" key="1">
    <citation type="journal article" date="2019" name="Int. J. Syst. Evol. Microbiol.">
        <title>The Global Catalogue of Microorganisms (GCM) 10K type strain sequencing project: providing services to taxonomists for standard genome sequencing and annotation.</title>
        <authorList>
            <consortium name="The Broad Institute Genomics Platform"/>
            <consortium name="The Broad Institute Genome Sequencing Center for Infectious Disease"/>
            <person name="Wu L."/>
            <person name="Ma J."/>
        </authorList>
    </citation>
    <scope>NUCLEOTIDE SEQUENCE [LARGE SCALE GENOMIC DNA]</scope>
    <source>
        <strain evidence="10 11">JCM 12696</strain>
    </source>
</reference>
<gene>
    <name evidence="10" type="ORF">GCM10009654_31550</name>
</gene>
<evidence type="ECO:0000256" key="1">
    <source>
        <dbReference type="ARBA" id="ARBA00001947"/>
    </source>
</evidence>
<keyword evidence="4 6" id="KW-0862">Zinc</keyword>
<organism evidence="10 11">
    <name type="scientific">Streptomyces hebeiensis</name>
    <dbReference type="NCBI Taxonomy" id="229486"/>
    <lineage>
        <taxon>Bacteria</taxon>
        <taxon>Bacillati</taxon>
        <taxon>Actinomycetota</taxon>
        <taxon>Actinomycetes</taxon>
        <taxon>Kitasatosporales</taxon>
        <taxon>Streptomycetaceae</taxon>
        <taxon>Streptomyces</taxon>
    </lineage>
</organism>
<feature type="compositionally biased region" description="Basic and acidic residues" evidence="7">
    <location>
        <begin position="180"/>
        <end position="203"/>
    </location>
</feature>
<protein>
    <submittedName>
        <fullName evidence="10">L-idonate 5-dehydrogenase</fullName>
    </submittedName>
</protein>
<name>A0ABN1UV03_9ACTN</name>
<feature type="domain" description="Alcohol dehydrogenase-like N-terminal" evidence="9">
    <location>
        <begin position="23"/>
        <end position="143"/>
    </location>
</feature>
<feature type="region of interest" description="Disordered" evidence="7">
    <location>
        <begin position="170"/>
        <end position="203"/>
    </location>
</feature>
<dbReference type="PROSITE" id="PS00059">
    <property type="entry name" value="ADH_ZINC"/>
    <property type="match status" value="1"/>
</dbReference>
<evidence type="ECO:0000256" key="6">
    <source>
        <dbReference type="RuleBase" id="RU361277"/>
    </source>
</evidence>
<proteinExistence type="inferred from homology"/>
<sequence>MRAVVVHGPGDLRIDERPDPVPGPGEVLLALEWGGICGSDVAYFKHGGSGTATLRHPLVLGHEVAGRIAGTGPGVSGLTAGRPVTVHPAELVGDGRLPDRLAGRTNLYPRVRYFGSAAFDPHTDGGFSEYRVVRAAQVRPLPEGVSTEQGALAEPLAVAMHAVRRAGAAGGLAGGASDGRTGDGRAGDGRAGDGRAGDGRAGDLRGRTVLVNGAGPIGSLVVAAAKHRGAATVIAADVSAASLAVARAMGADETVDVSDGTALPRDVELVFEASGAPAALGPVLRATAPGGTVVQVGNLPGAAVAAALGDLVTREITWIGSYRFVEEIDDALLAMRDGLDVSPVISHRFGLEEAARALATPADPASGSSKVMLRLGAAPGGR</sequence>
<feature type="domain" description="Alcohol dehydrogenase-like C-terminal" evidence="8">
    <location>
        <begin position="216"/>
        <end position="330"/>
    </location>
</feature>
<dbReference type="PANTHER" id="PTHR43161">
    <property type="entry name" value="SORBITOL DEHYDROGENASE"/>
    <property type="match status" value="1"/>
</dbReference>
<dbReference type="InterPro" id="IPR036291">
    <property type="entry name" value="NAD(P)-bd_dom_sf"/>
</dbReference>
<dbReference type="SUPFAM" id="SSF50129">
    <property type="entry name" value="GroES-like"/>
    <property type="match status" value="1"/>
</dbReference>
<accession>A0ABN1UV03</accession>
<keyword evidence="5" id="KW-0560">Oxidoreductase</keyword>